<feature type="transmembrane region" description="Helical" evidence="1">
    <location>
        <begin position="6"/>
        <end position="26"/>
    </location>
</feature>
<dbReference type="PROSITE" id="PS51354">
    <property type="entry name" value="GLUTAREDOXIN_2"/>
    <property type="match status" value="1"/>
</dbReference>
<accession>A0A2M6W5Z4</accession>
<dbReference type="InterPro" id="IPR017937">
    <property type="entry name" value="Thioredoxin_CS"/>
</dbReference>
<keyword evidence="1" id="KW-0472">Membrane</keyword>
<evidence type="ECO:0000313" key="2">
    <source>
        <dbReference type="EMBL" id="PIT88194.1"/>
    </source>
</evidence>
<keyword evidence="1" id="KW-1133">Transmembrane helix</keyword>
<organism evidence="2 3">
    <name type="scientific">Candidatus Magasanikbacteria bacterium CG10_big_fil_rev_8_21_14_0_10_36_32</name>
    <dbReference type="NCBI Taxonomy" id="1974646"/>
    <lineage>
        <taxon>Bacteria</taxon>
        <taxon>Candidatus Magasanikiibacteriota</taxon>
    </lineage>
</organism>
<evidence type="ECO:0000313" key="3">
    <source>
        <dbReference type="Proteomes" id="UP000231426"/>
    </source>
</evidence>
<protein>
    <submittedName>
        <fullName evidence="2">Uncharacterized protein</fullName>
    </submittedName>
</protein>
<dbReference type="AlphaFoldDB" id="A0A2M6W5Z4"/>
<name>A0A2M6W5Z4_9BACT</name>
<dbReference type="InterPro" id="IPR011767">
    <property type="entry name" value="GLR_AS"/>
</dbReference>
<proteinExistence type="predicted"/>
<comment type="caution">
    <text evidence="2">The sequence shown here is derived from an EMBL/GenBank/DDBJ whole genome shotgun (WGS) entry which is preliminary data.</text>
</comment>
<dbReference type="PROSITE" id="PS00194">
    <property type="entry name" value="THIOREDOXIN_1"/>
    <property type="match status" value="1"/>
</dbReference>
<dbReference type="Proteomes" id="UP000231426">
    <property type="component" value="Unassembled WGS sequence"/>
</dbReference>
<reference evidence="3" key="1">
    <citation type="submission" date="2017-09" db="EMBL/GenBank/DDBJ databases">
        <title>Depth-based differentiation of microbial function through sediment-hosted aquifers and enrichment of novel symbionts in the deep terrestrial subsurface.</title>
        <authorList>
            <person name="Probst A.J."/>
            <person name="Ladd B."/>
            <person name="Jarett J.K."/>
            <person name="Geller-Mcgrath D.E."/>
            <person name="Sieber C.M.K."/>
            <person name="Emerson J.B."/>
            <person name="Anantharaman K."/>
            <person name="Thomas B.C."/>
            <person name="Malmstrom R."/>
            <person name="Stieglmeier M."/>
            <person name="Klingl A."/>
            <person name="Woyke T."/>
            <person name="Ryan C.M."/>
            <person name="Banfield J.F."/>
        </authorList>
    </citation>
    <scope>NUCLEOTIDE SEQUENCE [LARGE SCALE GENOMIC DNA]</scope>
</reference>
<dbReference type="PROSITE" id="PS00195">
    <property type="entry name" value="GLUTAREDOXIN_1"/>
    <property type="match status" value="1"/>
</dbReference>
<keyword evidence="1" id="KW-0812">Transmembrane</keyword>
<dbReference type="EMBL" id="PFBV01000004">
    <property type="protein sequence ID" value="PIT88194.1"/>
    <property type="molecule type" value="Genomic_DNA"/>
</dbReference>
<dbReference type="SUPFAM" id="SSF52833">
    <property type="entry name" value="Thioredoxin-like"/>
    <property type="match status" value="1"/>
</dbReference>
<dbReference type="Gene3D" id="3.40.30.10">
    <property type="entry name" value="Glutaredoxin"/>
    <property type="match status" value="1"/>
</dbReference>
<dbReference type="InterPro" id="IPR036249">
    <property type="entry name" value="Thioredoxin-like_sf"/>
</dbReference>
<sequence length="126" mass="13882">MKLKIAPIMGIIICLAVAGGLIWLILNKNNNTETANNNEIILFYGETCPHCKNVEDFIRQNSVDLKLEITRKEVFKNNKNGELLGEKAAKCGISANSIGVPLLWDGKNCHTGEEEVINFLITAANL</sequence>
<gene>
    <name evidence="2" type="ORF">COU29_02890</name>
</gene>
<evidence type="ECO:0000256" key="1">
    <source>
        <dbReference type="SAM" id="Phobius"/>
    </source>
</evidence>